<dbReference type="CDD" id="cd17067">
    <property type="entry name" value="RBD2_RGS12_like"/>
    <property type="match status" value="1"/>
</dbReference>
<name>A0AAV8WE34_9CUCU</name>
<dbReference type="InterPro" id="IPR003116">
    <property type="entry name" value="RBD_dom"/>
</dbReference>
<dbReference type="PANTHER" id="PTHR45945">
    <property type="entry name" value="REGULATOR OF G-PROTEIN SIGNALING LOCO"/>
    <property type="match status" value="1"/>
</dbReference>
<feature type="domain" description="RBD" evidence="4">
    <location>
        <begin position="417"/>
        <end position="485"/>
    </location>
</feature>
<evidence type="ECO:0000313" key="6">
    <source>
        <dbReference type="Proteomes" id="UP001159042"/>
    </source>
</evidence>
<dbReference type="InterPro" id="IPR024066">
    <property type="entry name" value="RGS_subdom1/3"/>
</dbReference>
<keyword evidence="1" id="KW-0343">GTPase activation</keyword>
<dbReference type="GO" id="GO:0007165">
    <property type="term" value="P:signal transduction"/>
    <property type="evidence" value="ECO:0007669"/>
    <property type="project" value="InterPro"/>
</dbReference>
<protein>
    <recommendedName>
        <fullName evidence="7">Regulator of G-protein signaling loco</fullName>
    </recommendedName>
</protein>
<evidence type="ECO:0000259" key="4">
    <source>
        <dbReference type="PROSITE" id="PS50898"/>
    </source>
</evidence>
<feature type="domain" description="RGS" evidence="3">
    <location>
        <begin position="112"/>
        <end position="228"/>
    </location>
</feature>
<dbReference type="AlphaFoldDB" id="A0AAV8WE34"/>
<dbReference type="InterPro" id="IPR029071">
    <property type="entry name" value="Ubiquitin-like_domsf"/>
</dbReference>
<dbReference type="SUPFAM" id="SSF48097">
    <property type="entry name" value="Regulator of G-protein signaling, RGS"/>
    <property type="match status" value="1"/>
</dbReference>
<dbReference type="Pfam" id="PF02196">
    <property type="entry name" value="RBD"/>
    <property type="match status" value="1"/>
</dbReference>
<feature type="region of interest" description="Disordered" evidence="2">
    <location>
        <begin position="730"/>
        <end position="755"/>
    </location>
</feature>
<feature type="domain" description="RBD" evidence="4">
    <location>
        <begin position="346"/>
        <end position="417"/>
    </location>
</feature>
<organism evidence="5 6">
    <name type="scientific">Exocentrus adspersus</name>
    <dbReference type="NCBI Taxonomy" id="1586481"/>
    <lineage>
        <taxon>Eukaryota</taxon>
        <taxon>Metazoa</taxon>
        <taxon>Ecdysozoa</taxon>
        <taxon>Arthropoda</taxon>
        <taxon>Hexapoda</taxon>
        <taxon>Insecta</taxon>
        <taxon>Pterygota</taxon>
        <taxon>Neoptera</taxon>
        <taxon>Endopterygota</taxon>
        <taxon>Coleoptera</taxon>
        <taxon>Polyphaga</taxon>
        <taxon>Cucujiformia</taxon>
        <taxon>Chrysomeloidea</taxon>
        <taxon>Cerambycidae</taxon>
        <taxon>Lamiinae</taxon>
        <taxon>Acanthocinini</taxon>
        <taxon>Exocentrus</taxon>
    </lineage>
</organism>
<dbReference type="CDD" id="cd08706">
    <property type="entry name" value="RGS_R12-like"/>
    <property type="match status" value="1"/>
</dbReference>
<dbReference type="Proteomes" id="UP001159042">
    <property type="component" value="Unassembled WGS sequence"/>
</dbReference>
<evidence type="ECO:0000256" key="1">
    <source>
        <dbReference type="ARBA" id="ARBA00022468"/>
    </source>
</evidence>
<comment type="caution">
    <text evidence="5">The sequence shown here is derived from an EMBL/GenBank/DDBJ whole genome shotgun (WGS) entry which is preliminary data.</text>
</comment>
<feature type="compositionally biased region" description="Basic and acidic residues" evidence="2">
    <location>
        <begin position="279"/>
        <end position="289"/>
    </location>
</feature>
<dbReference type="InterPro" id="IPR046995">
    <property type="entry name" value="RGS10/12/14-like"/>
</dbReference>
<evidence type="ECO:0000259" key="3">
    <source>
        <dbReference type="PROSITE" id="PS50132"/>
    </source>
</evidence>
<dbReference type="Gene3D" id="1.10.196.10">
    <property type="match status" value="1"/>
</dbReference>
<dbReference type="PROSITE" id="PS50898">
    <property type="entry name" value="RBD"/>
    <property type="match status" value="2"/>
</dbReference>
<dbReference type="GO" id="GO:0005886">
    <property type="term" value="C:plasma membrane"/>
    <property type="evidence" value="ECO:0007669"/>
    <property type="project" value="TreeGrafter"/>
</dbReference>
<dbReference type="InterPro" id="IPR044926">
    <property type="entry name" value="RGS_subdomain_2"/>
</dbReference>
<feature type="compositionally biased region" description="Pro residues" evidence="2">
    <location>
        <begin position="737"/>
        <end position="752"/>
    </location>
</feature>
<dbReference type="GO" id="GO:0005634">
    <property type="term" value="C:nucleus"/>
    <property type="evidence" value="ECO:0007669"/>
    <property type="project" value="TreeGrafter"/>
</dbReference>
<sequence length="786" mass="88069">MTKFKEVPVMETLTKVYNNIVCHVLYHNAGLTYKLIGVGCMWCRDGNNMGTGLVVALRPQFKRFNSFHRGGSQRLPRRPASLLAPPDVVPQCDQNGVAKCNNTEGPAGWATSFEKLLEDPLGLHLFAEFLKKEFSAENIYFWTACERYRKLPADSEKIAEAQRIYQRHLGAGAPEAVNIDAHGRQCTEQCLQDATNNLFDQAQKQIFNLMKFDSYPRFLKSDIYKQCLSGEIERPPLDVGLMLQTPTSTPSKLKKSLSNAEDRRRKSLLPWHRKNNRSKSKDRGEIEYNQKRNDIITSNENVNEIGNLHSSHSSLTSLDLAITYQDVTKSMLANQDELGVNGTRTALCRVVLSNGSTTVVQIKESETIQQLVTRLLDKRGIAYSSFEVFTNKHPKPVDIGESSTKLAGCEVTVVQKVVFKLDLPNRKIISVKSKYTKIIVDVLRTILYKYQFNLDQVVITNRGNPIDLQLPVTSIDGARLNVQLHDDVKQDKSNVLRINNVKATKLDEITNKVFEGILQEKADAVYFKPPKSDKGSVKSEDWGSEHSSGILGKFLRRDSGVHERKKKLMGPRLKGVSNGSSVEDLENEHNQVKKPLIAKLRAGANKLHVACSESDDKENGHHPHKPARRNAETENGSRFYLGEAGLPPKVDRIPMIASAKKLELQSNYENKNITVPNDASLANNICGNQNQFKMNNTRIMSPCNVSSEESSKSNQSTPSKYSSLENTVIENTNRNSDPPPLPPKPKIVPIKPPNWGQLNGFQKAKNIPANDRNQAMFLEQPSSSFV</sequence>
<dbReference type="CDD" id="cd01817">
    <property type="entry name" value="RBD1_RGS12_like"/>
    <property type="match status" value="1"/>
</dbReference>
<dbReference type="InterPro" id="IPR016137">
    <property type="entry name" value="RGS"/>
</dbReference>
<feature type="compositionally biased region" description="Basic residues" evidence="2">
    <location>
        <begin position="265"/>
        <end position="278"/>
    </location>
</feature>
<feature type="region of interest" description="Disordered" evidence="2">
    <location>
        <begin position="243"/>
        <end position="289"/>
    </location>
</feature>
<proteinExistence type="predicted"/>
<dbReference type="Gene3D" id="3.10.20.90">
    <property type="entry name" value="Phosphatidylinositol 3-kinase Catalytic Subunit, Chain A, domain 1"/>
    <property type="match status" value="2"/>
</dbReference>
<evidence type="ECO:0008006" key="7">
    <source>
        <dbReference type="Google" id="ProtNLM"/>
    </source>
</evidence>
<evidence type="ECO:0000256" key="2">
    <source>
        <dbReference type="SAM" id="MobiDB-lite"/>
    </source>
</evidence>
<gene>
    <name evidence="5" type="ORF">NQ315_007186</name>
</gene>
<dbReference type="SUPFAM" id="SSF54236">
    <property type="entry name" value="Ubiquitin-like"/>
    <property type="match status" value="2"/>
</dbReference>
<dbReference type="PANTHER" id="PTHR45945:SF3">
    <property type="entry name" value="REGULATOR OF G-PROTEIN SIGNALING LOCO"/>
    <property type="match status" value="1"/>
</dbReference>
<keyword evidence="6" id="KW-1185">Reference proteome</keyword>
<dbReference type="InterPro" id="IPR036305">
    <property type="entry name" value="RGS_sf"/>
</dbReference>
<dbReference type="Gene3D" id="1.10.167.10">
    <property type="entry name" value="Regulator of G-protein Signalling 4, domain 2"/>
    <property type="match status" value="1"/>
</dbReference>
<dbReference type="GO" id="GO:0005737">
    <property type="term" value="C:cytoplasm"/>
    <property type="evidence" value="ECO:0007669"/>
    <property type="project" value="TreeGrafter"/>
</dbReference>
<dbReference type="Pfam" id="PF00615">
    <property type="entry name" value="RGS"/>
    <property type="match status" value="1"/>
</dbReference>
<dbReference type="EMBL" id="JANEYG010000003">
    <property type="protein sequence ID" value="KAJ8924390.1"/>
    <property type="molecule type" value="Genomic_DNA"/>
</dbReference>
<feature type="region of interest" description="Disordered" evidence="2">
    <location>
        <begin position="703"/>
        <end position="722"/>
    </location>
</feature>
<accession>A0AAV8WE34</accession>
<dbReference type="PRINTS" id="PR01301">
    <property type="entry name" value="RGSPROTEIN"/>
</dbReference>
<evidence type="ECO:0000313" key="5">
    <source>
        <dbReference type="EMBL" id="KAJ8924390.1"/>
    </source>
</evidence>
<dbReference type="SMART" id="SM00455">
    <property type="entry name" value="RBD"/>
    <property type="match status" value="2"/>
</dbReference>
<dbReference type="PROSITE" id="PS50132">
    <property type="entry name" value="RGS"/>
    <property type="match status" value="1"/>
</dbReference>
<dbReference type="GO" id="GO:0005096">
    <property type="term" value="F:GTPase activator activity"/>
    <property type="evidence" value="ECO:0007669"/>
    <property type="project" value="UniProtKB-KW"/>
</dbReference>
<dbReference type="GO" id="GO:0008277">
    <property type="term" value="P:regulation of G protein-coupled receptor signaling pathway"/>
    <property type="evidence" value="ECO:0007669"/>
    <property type="project" value="TreeGrafter"/>
</dbReference>
<dbReference type="FunFam" id="1.10.167.10:FF:000001">
    <property type="entry name" value="Putative regulator of g-protein signaling 12"/>
    <property type="match status" value="1"/>
</dbReference>
<dbReference type="SMART" id="SM00315">
    <property type="entry name" value="RGS"/>
    <property type="match status" value="1"/>
</dbReference>
<reference evidence="5 6" key="1">
    <citation type="journal article" date="2023" name="Insect Mol. Biol.">
        <title>Genome sequencing provides insights into the evolution of gene families encoding plant cell wall-degrading enzymes in longhorned beetles.</title>
        <authorList>
            <person name="Shin N.R."/>
            <person name="Okamura Y."/>
            <person name="Kirsch R."/>
            <person name="Pauchet Y."/>
        </authorList>
    </citation>
    <scope>NUCLEOTIDE SEQUENCE [LARGE SCALE GENOMIC DNA]</scope>
    <source>
        <strain evidence="5">EAD_L_NR</strain>
    </source>
</reference>
<feature type="region of interest" description="Disordered" evidence="2">
    <location>
        <begin position="561"/>
        <end position="588"/>
    </location>
</feature>
<feature type="region of interest" description="Disordered" evidence="2">
    <location>
        <begin position="612"/>
        <end position="645"/>
    </location>
</feature>